<dbReference type="EMBL" id="SWKV01000009">
    <property type="protein sequence ID" value="KAF3044457.1"/>
    <property type="molecule type" value="Genomic_DNA"/>
</dbReference>
<evidence type="ECO:0000313" key="20">
    <source>
        <dbReference type="Proteomes" id="UP000758155"/>
    </source>
</evidence>
<feature type="region of interest" description="Disordered" evidence="17">
    <location>
        <begin position="928"/>
        <end position="1105"/>
    </location>
</feature>
<comment type="subunit">
    <text evidence="14">Interacts with RAI1; the interaction is direct, stabilizes RAT1 protein structure and may stimulate its exoribonuclease activity. The interaction also stimulates RAI1 pyrophosphohydrolase activity, probably by recruiting it to mRNA substrates.</text>
</comment>
<dbReference type="GO" id="GO:0006397">
    <property type="term" value="P:mRNA processing"/>
    <property type="evidence" value="ECO:0007669"/>
    <property type="project" value="UniProtKB-UniRule"/>
</dbReference>
<accession>A0A9P4WW45</accession>
<dbReference type="GO" id="GO:0008270">
    <property type="term" value="F:zinc ion binding"/>
    <property type="evidence" value="ECO:0007669"/>
    <property type="project" value="UniProtKB-KW"/>
</dbReference>
<dbReference type="CDD" id="cd18673">
    <property type="entry name" value="PIN_XRN1-2-like"/>
    <property type="match status" value="1"/>
</dbReference>
<dbReference type="PIRSF" id="PIRSF037239">
    <property type="entry name" value="Exonuclease_Xrn2"/>
    <property type="match status" value="1"/>
</dbReference>
<evidence type="ECO:0000313" key="19">
    <source>
        <dbReference type="EMBL" id="KAF3044457.1"/>
    </source>
</evidence>
<feature type="compositionally biased region" description="Pro residues" evidence="17">
    <location>
        <begin position="939"/>
        <end position="948"/>
    </location>
</feature>
<dbReference type="GO" id="GO:0003723">
    <property type="term" value="F:RNA binding"/>
    <property type="evidence" value="ECO:0007669"/>
    <property type="project" value="TreeGrafter"/>
</dbReference>
<evidence type="ECO:0000256" key="5">
    <source>
        <dbReference type="ARBA" id="ARBA00022664"/>
    </source>
</evidence>
<dbReference type="GO" id="GO:0005634">
    <property type="term" value="C:nucleus"/>
    <property type="evidence" value="ECO:0007669"/>
    <property type="project" value="UniProtKB-SubCell"/>
</dbReference>
<feature type="compositionally biased region" description="Gly residues" evidence="17">
    <location>
        <begin position="1029"/>
        <end position="1060"/>
    </location>
</feature>
<dbReference type="FunFam" id="3.40.50.12390:FF:000003">
    <property type="entry name" value="5'-3' exoribonuclease"/>
    <property type="match status" value="1"/>
</dbReference>
<evidence type="ECO:0000256" key="16">
    <source>
        <dbReference type="PROSITE-ProRule" id="PRU00047"/>
    </source>
</evidence>
<feature type="compositionally biased region" description="Basic and acidic residues" evidence="17">
    <location>
        <begin position="418"/>
        <end position="436"/>
    </location>
</feature>
<feature type="region of interest" description="Disordered" evidence="17">
    <location>
        <begin position="867"/>
        <end position="914"/>
    </location>
</feature>
<name>A0A9P4WW45_9PLEO</name>
<dbReference type="PANTHER" id="PTHR12341">
    <property type="entry name" value="5'-&gt;3' EXORIBONUCLEASE"/>
    <property type="match status" value="1"/>
</dbReference>
<evidence type="ECO:0000256" key="3">
    <source>
        <dbReference type="ARBA" id="ARBA00022472"/>
    </source>
</evidence>
<feature type="compositionally biased region" description="Gly residues" evidence="17">
    <location>
        <begin position="439"/>
        <end position="448"/>
    </location>
</feature>
<proteinExistence type="inferred from homology"/>
<dbReference type="Proteomes" id="UP000758155">
    <property type="component" value="Unassembled WGS sequence"/>
</dbReference>
<evidence type="ECO:0000256" key="17">
    <source>
        <dbReference type="SAM" id="MobiDB-lite"/>
    </source>
</evidence>
<comment type="subcellular location">
    <subcellularLocation>
        <location evidence="1">Nucleus</location>
    </subcellularLocation>
</comment>
<keyword evidence="16" id="KW-0862">Zinc</keyword>
<evidence type="ECO:0000256" key="6">
    <source>
        <dbReference type="ARBA" id="ARBA00022722"/>
    </source>
</evidence>
<dbReference type="EC" id="3.1.13.-" evidence="15"/>
<keyword evidence="6 15" id="KW-0540">Nuclease</keyword>
<dbReference type="InterPro" id="IPR017151">
    <property type="entry name" value="Xrn2/3/4"/>
</dbReference>
<evidence type="ECO:0000256" key="15">
    <source>
        <dbReference type="PIRNR" id="PIRNR037239"/>
    </source>
</evidence>
<evidence type="ECO:0000256" key="1">
    <source>
        <dbReference type="ARBA" id="ARBA00004123"/>
    </source>
</evidence>
<keyword evidence="16" id="KW-0863">Zinc-finger</keyword>
<sequence>MGVPAMFRWLSQKYPKIVSTVIEEQPKKVGDQVIPVDRTTPNPNGEEFDNLYLDMNGIVHPCSHPEDKPAPKTEADMMVAIFEYTDRVVGMVRPRKLLYMAVDGVAPRAKMNQQRSRRFRSAKEAAEKDAERAEFVKMLNSQKASRGEDINSIEEVVEKTWDSNAITPGTPFMHLLAESLQYWCAYKFTTDPSWKDMKVIISDASVPGEGEHKIMNFVRSQRAMPTHDPNTSHVIYGLDADLIMLSLATHEPRFRVLREDVFFDSGKDKVCTRCGRKGHIRNNCEFPDDGKKLTEEEAAEEWASSEHQLKPYIWLHTGILREYLAVEMDTPKRTFKYDLERALDDWVFMCFFVGNDFLPHLPSLEIRDQGIDLLISIWRDLAADMDDYVTKDGFPDMRRVQQILTALAGKEADIFKKRKEVSDRQAAKRAQREAHNNRGGRGGRGGGRGGHDNGAPPFKRVKEDTSTYMNSGVLFFAPQDAQSSEVRNAHKDVLHNRDIQTNKSAAARLKEMMKAKADGTAPPPIDESTPASESASGTDTPVHLGKRKADDIEDEDNGTPGRNTPVVPNDPVQAEKKDPDAPPEDTIMLWEPGYEERYYQQKFHVAPDDIAFRNKVARQYAEGLCWVLAYYMQGCPSWTWYFPHHYAPFAADFVGLEDMNPRELFEKGQPFHPYEQLMGVLPAASNHAIPEPFRVLMEDPESPIYDFYPVDFPIDLNGKKFAWQGVAVLPFIDEKRLLDAMATKYPELSPDEKARNEFGKETLMFSQEGQLFSDANTALYRTALKKWVIDHTKSGALHGEVEPHDLFVPDSQLVPPFDADGATDFEIVQDGSMRVYYEMPPLTAANAHKSVLLKGVKLPAPALTEGDIAATKRNQDRGGRGGYRGRGGFNDRGRGGRGGYNGDRNGGGGYNNNNNNRGGYNGNGGGYGNGGNGGYQQPAGPPGFPAPFVPGANSWPPPPANGIPPPPPGWVPPPGFVAPGGFNAGPPGFAPPGQQQQRPAWMGQPQPRGPPPSHAGGNGYGGANRDSYNGGGYGGGRDNYGGGGGRDSYQGGGGRSGGYQGNNAYGDRPPRNDRGGGRGGRGGYNGGGGGYAGGRNDGRWKEGSG</sequence>
<keyword evidence="4" id="KW-0698">rRNA processing</keyword>
<evidence type="ECO:0000256" key="7">
    <source>
        <dbReference type="ARBA" id="ARBA00022801"/>
    </source>
</evidence>
<evidence type="ECO:0000256" key="2">
    <source>
        <dbReference type="ARBA" id="ARBA00006994"/>
    </source>
</evidence>
<feature type="compositionally biased region" description="Basic and acidic residues" evidence="17">
    <location>
        <begin position="1096"/>
        <end position="1105"/>
    </location>
</feature>
<evidence type="ECO:0000256" key="10">
    <source>
        <dbReference type="ARBA" id="ARBA00023054"/>
    </source>
</evidence>
<keyword evidence="11" id="KW-0804">Transcription</keyword>
<evidence type="ECO:0000256" key="8">
    <source>
        <dbReference type="ARBA" id="ARBA00022839"/>
    </source>
</evidence>
<protein>
    <recommendedName>
        <fullName evidence="15">5'-3' exoribonuclease</fullName>
        <ecNumber evidence="15">3.1.13.-</ecNumber>
    </recommendedName>
</protein>
<dbReference type="InterPro" id="IPR001878">
    <property type="entry name" value="Znf_CCHC"/>
</dbReference>
<dbReference type="InterPro" id="IPR041412">
    <property type="entry name" value="Xrn1_helical"/>
</dbReference>
<dbReference type="PROSITE" id="PS50158">
    <property type="entry name" value="ZF_CCHC"/>
    <property type="match status" value="1"/>
</dbReference>
<dbReference type="InterPro" id="IPR027073">
    <property type="entry name" value="5_3_exoribonuclease"/>
</dbReference>
<organism evidence="19 20">
    <name type="scientific">Didymella heteroderae</name>
    <dbReference type="NCBI Taxonomy" id="1769908"/>
    <lineage>
        <taxon>Eukaryota</taxon>
        <taxon>Fungi</taxon>
        <taxon>Dikarya</taxon>
        <taxon>Ascomycota</taxon>
        <taxon>Pezizomycotina</taxon>
        <taxon>Dothideomycetes</taxon>
        <taxon>Pleosporomycetidae</taxon>
        <taxon>Pleosporales</taxon>
        <taxon>Pleosporineae</taxon>
        <taxon>Didymellaceae</taxon>
        <taxon>Didymella</taxon>
    </lineage>
</organism>
<dbReference type="GO" id="GO:0006353">
    <property type="term" value="P:DNA-templated transcription termination"/>
    <property type="evidence" value="ECO:0007669"/>
    <property type="project" value="UniProtKB-KW"/>
</dbReference>
<keyword evidence="9" id="KW-0805">Transcription regulation</keyword>
<comment type="function">
    <text evidence="13">Possesses 5'-&gt;3' exoribonuclease activity. Required for the processing of nuclear mRNA and rRNA precursors. May promote the termination of transcription by RNA polymerase II. Essential for vegetative cell growth and chromosome segregation.</text>
</comment>
<dbReference type="Gene3D" id="1.25.40.1050">
    <property type="match status" value="1"/>
</dbReference>
<keyword evidence="5 15" id="KW-0507">mRNA processing</keyword>
<feature type="compositionally biased region" description="Gly residues" evidence="17">
    <location>
        <begin position="1077"/>
        <end position="1095"/>
    </location>
</feature>
<feature type="region of interest" description="Disordered" evidence="17">
    <location>
        <begin position="513"/>
        <end position="585"/>
    </location>
</feature>
<dbReference type="GO" id="GO:0006364">
    <property type="term" value="P:rRNA processing"/>
    <property type="evidence" value="ECO:0007669"/>
    <property type="project" value="UniProtKB-KW"/>
</dbReference>
<evidence type="ECO:0000256" key="13">
    <source>
        <dbReference type="ARBA" id="ARBA00046137"/>
    </source>
</evidence>
<dbReference type="OrthoDB" id="372487at2759"/>
<keyword evidence="3" id="KW-0806">Transcription termination</keyword>
<evidence type="ECO:0000256" key="9">
    <source>
        <dbReference type="ARBA" id="ARBA00023015"/>
    </source>
</evidence>
<comment type="caution">
    <text evidence="19">The sequence shown here is derived from an EMBL/GenBank/DDBJ whole genome shotgun (WGS) entry which is preliminary data.</text>
</comment>
<gene>
    <name evidence="19" type="primary">RAT1</name>
    <name evidence="19" type="ORF">E8E12_010836</name>
</gene>
<comment type="similarity">
    <text evidence="2 15">Belongs to the 5'-3' exonuclease family. XRN2/RAT1 subfamily.</text>
</comment>
<dbReference type="GO" id="GO:0004534">
    <property type="term" value="F:5'-3' RNA exonuclease activity"/>
    <property type="evidence" value="ECO:0007669"/>
    <property type="project" value="UniProtKB-UniRule"/>
</dbReference>
<dbReference type="Pfam" id="PF17846">
    <property type="entry name" value="XRN_M"/>
    <property type="match status" value="2"/>
</dbReference>
<dbReference type="FunFam" id="3.40.50.12390:FF:000005">
    <property type="entry name" value="5'-3' exoribonuclease 2"/>
    <property type="match status" value="1"/>
</dbReference>
<keyword evidence="12" id="KW-0539">Nucleus</keyword>
<evidence type="ECO:0000256" key="14">
    <source>
        <dbReference type="ARBA" id="ARBA00046943"/>
    </source>
</evidence>
<dbReference type="FunFam" id="1.25.40.1050:FF:000002">
    <property type="entry name" value="5'-3' exoribonuclease"/>
    <property type="match status" value="1"/>
</dbReference>
<dbReference type="PANTHER" id="PTHR12341:SF41">
    <property type="entry name" value="5'-3' EXORIBONUCLEASE 2"/>
    <property type="match status" value="1"/>
</dbReference>
<feature type="compositionally biased region" description="Low complexity" evidence="17">
    <location>
        <begin position="977"/>
        <end position="993"/>
    </location>
</feature>
<keyword evidence="8 15" id="KW-0269">Exonuclease</keyword>
<keyword evidence="7 15" id="KW-0378">Hydrolase</keyword>
<dbReference type="GO" id="GO:0000956">
    <property type="term" value="P:nuclear-transcribed mRNA catabolic process"/>
    <property type="evidence" value="ECO:0007669"/>
    <property type="project" value="TreeGrafter"/>
</dbReference>
<dbReference type="InterPro" id="IPR004859">
    <property type="entry name" value="Xrn1_N"/>
</dbReference>
<feature type="compositionally biased region" description="Pro residues" evidence="17">
    <location>
        <begin position="955"/>
        <end position="976"/>
    </location>
</feature>
<reference evidence="19" key="1">
    <citation type="submission" date="2019-04" db="EMBL/GenBank/DDBJ databases">
        <title>Sequencing of skin fungus with MAO and IRED activity.</title>
        <authorList>
            <person name="Marsaioli A.J."/>
            <person name="Bonatto J.M.C."/>
            <person name="Reis Junior O."/>
        </authorList>
    </citation>
    <scope>NUCLEOTIDE SEQUENCE</scope>
    <source>
        <strain evidence="19">28M1</strain>
    </source>
</reference>
<keyword evidence="10" id="KW-0175">Coiled coil</keyword>
<dbReference type="Pfam" id="PF03159">
    <property type="entry name" value="XRN_N"/>
    <property type="match status" value="1"/>
</dbReference>
<keyword evidence="20" id="KW-1185">Reference proteome</keyword>
<evidence type="ECO:0000256" key="12">
    <source>
        <dbReference type="ARBA" id="ARBA00023242"/>
    </source>
</evidence>
<dbReference type="AlphaFoldDB" id="A0A9P4WW45"/>
<feature type="domain" description="CCHC-type" evidence="18">
    <location>
        <begin position="271"/>
        <end position="284"/>
    </location>
</feature>
<feature type="region of interest" description="Disordered" evidence="17">
    <location>
        <begin position="418"/>
        <end position="461"/>
    </location>
</feature>
<evidence type="ECO:0000256" key="11">
    <source>
        <dbReference type="ARBA" id="ARBA00023163"/>
    </source>
</evidence>
<keyword evidence="16" id="KW-0479">Metal-binding</keyword>
<evidence type="ECO:0000256" key="4">
    <source>
        <dbReference type="ARBA" id="ARBA00022552"/>
    </source>
</evidence>
<comment type="function">
    <text evidence="15">Possesses 5'-&gt;3' exoribonuclease activity. May promote termination of transcription by RNA polymerase II.</text>
</comment>
<dbReference type="Gene3D" id="3.40.50.12390">
    <property type="match status" value="2"/>
</dbReference>
<feature type="compositionally biased region" description="Gly residues" evidence="17">
    <location>
        <begin position="895"/>
        <end position="910"/>
    </location>
</feature>
<evidence type="ECO:0000259" key="18">
    <source>
        <dbReference type="PROSITE" id="PS50158"/>
    </source>
</evidence>
<feature type="compositionally biased region" description="Polar residues" evidence="17">
    <location>
        <begin position="529"/>
        <end position="539"/>
    </location>
</feature>